<protein>
    <submittedName>
        <fullName evidence="8">Family 43 glycosylhydrolase</fullName>
    </submittedName>
</protein>
<dbReference type="PANTHER" id="PTHR42812:SF5">
    <property type="entry name" value="ENDO-ARABINASE"/>
    <property type="match status" value="1"/>
</dbReference>
<dbReference type="InterPro" id="IPR013320">
    <property type="entry name" value="ConA-like_dom_sf"/>
</dbReference>
<dbReference type="Pfam" id="PF17851">
    <property type="entry name" value="GH43_C2"/>
    <property type="match status" value="1"/>
</dbReference>
<feature type="active site" description="Proton acceptor" evidence="4">
    <location>
        <position position="76"/>
    </location>
</feature>
<dbReference type="KEGG" id="sbat:G4Z16_32010"/>
<name>A0A7T1WWP4_9ACTN</name>
<comment type="similarity">
    <text evidence="1">Belongs to the glycosyl hydrolase 43 family.</text>
</comment>
<gene>
    <name evidence="8" type="ORF">G4Z16_32010</name>
</gene>
<accession>A0A7T1WWP4</accession>
<dbReference type="InterPro" id="IPR006710">
    <property type="entry name" value="Glyco_hydro_43"/>
</dbReference>
<evidence type="ECO:0000256" key="4">
    <source>
        <dbReference type="PIRSR" id="PIRSR606710-1"/>
    </source>
</evidence>
<dbReference type="PANTHER" id="PTHR42812">
    <property type="entry name" value="BETA-XYLOSIDASE"/>
    <property type="match status" value="1"/>
</dbReference>
<keyword evidence="3" id="KW-0326">Glycosidase</keyword>
<sequence>MLCRRQRPGGQVTARRAGSRIRQAVAGLALLAIAAGLPQAFGSSASADPRPSAAGAGSRHTYVNPVSRGFADTFADPAVIRGKDGYWYALGTTDPLRSGEGKPHSLPVARSTDLVHWSYVNDALGEHNEPEWAARDAAYWAPDISYHDGRYWLYFVATQTKVTGEQDDSAIGVATAPSPAGPWKSHDEPVVAPRHGSGGQDDFLWTFDPAHVQAPDGRRYLYYGSYYGGIEVTELSGDGTRTKGRPTKVATDNRFEGAYVIRRGGWWYLFASSGDCCAGPTTGYSVFVGRSRSVRGPFTDREGAPLTASRTGGTIALTPNGNRWVGTGHNAVVKDFAGQDWMAYHAIDRAEPYLDEPFGVNRRPMLIDRLDWSGGWPAVRGGKGASEGRQLAPVASPRAAAGKGVQRSDGGQGAGSVVPRPGRVDPSRSDEFDGGQPGPGWEWVREPAGRVTGGRYVWPTQDAELHKDENTASLMLREVPRGDFTVETKLTIDLGEQTVRNYQQAGLVAYAGDDRYLRLAHAAIWNTRQTEYGKEEPYADDIAYGSTSVGPPARTTWLRLKHTTASGSGEHRVQAFTSRDGEKWIAGGTWTVPAGERLRFGLASMGGKGATAQFDYFRLYKR</sequence>
<evidence type="ECO:0000256" key="6">
    <source>
        <dbReference type="SAM" id="MobiDB-lite"/>
    </source>
</evidence>
<dbReference type="Pfam" id="PF04616">
    <property type="entry name" value="Glyco_hydro_43"/>
    <property type="match status" value="1"/>
</dbReference>
<evidence type="ECO:0000313" key="9">
    <source>
        <dbReference type="Proteomes" id="UP000595046"/>
    </source>
</evidence>
<dbReference type="EMBL" id="CP048882">
    <property type="protein sequence ID" value="QPP10285.1"/>
    <property type="molecule type" value="Genomic_DNA"/>
</dbReference>
<dbReference type="InterPro" id="IPR023296">
    <property type="entry name" value="Glyco_hydro_beta-prop_sf"/>
</dbReference>
<organism evidence="8 9">
    <name type="scientific">Streptomyces bathyalis</name>
    <dbReference type="NCBI Taxonomy" id="2710756"/>
    <lineage>
        <taxon>Bacteria</taxon>
        <taxon>Bacillati</taxon>
        <taxon>Actinomycetota</taxon>
        <taxon>Actinomycetes</taxon>
        <taxon>Kitasatosporales</taxon>
        <taxon>Streptomycetaceae</taxon>
        <taxon>Streptomyces</taxon>
    </lineage>
</organism>
<evidence type="ECO:0000256" key="5">
    <source>
        <dbReference type="PIRSR" id="PIRSR606710-2"/>
    </source>
</evidence>
<feature type="active site" description="Proton donor" evidence="4">
    <location>
        <position position="256"/>
    </location>
</feature>
<dbReference type="CDD" id="cd18616">
    <property type="entry name" value="GH43_ABN-like"/>
    <property type="match status" value="1"/>
</dbReference>
<dbReference type="InterPro" id="IPR051795">
    <property type="entry name" value="Glycosyl_Hydrlase_43"/>
</dbReference>
<evidence type="ECO:0000256" key="1">
    <source>
        <dbReference type="ARBA" id="ARBA00009865"/>
    </source>
</evidence>
<dbReference type="GO" id="GO:0005975">
    <property type="term" value="P:carbohydrate metabolic process"/>
    <property type="evidence" value="ECO:0007669"/>
    <property type="project" value="InterPro"/>
</dbReference>
<evidence type="ECO:0000256" key="3">
    <source>
        <dbReference type="ARBA" id="ARBA00023295"/>
    </source>
</evidence>
<dbReference type="AlphaFoldDB" id="A0A7T1WWP4"/>
<proteinExistence type="inferred from homology"/>
<dbReference type="SUPFAM" id="SSF49899">
    <property type="entry name" value="Concanavalin A-like lectins/glucanases"/>
    <property type="match status" value="1"/>
</dbReference>
<reference evidence="9" key="1">
    <citation type="submission" date="2020-02" db="EMBL/GenBank/DDBJ databases">
        <title>Streptomyces sp. ASO4wet.</title>
        <authorList>
            <person name="Risdian C."/>
            <person name="Landwehr W."/>
            <person name="Schupp P."/>
            <person name="Wink J."/>
        </authorList>
    </citation>
    <scope>NUCLEOTIDE SEQUENCE [LARGE SCALE GENOMIC DNA]</scope>
    <source>
        <strain evidence="9">ASO4wet</strain>
    </source>
</reference>
<feature type="domain" description="Beta-xylosidase C-terminal Concanavalin A-like" evidence="7">
    <location>
        <begin position="429"/>
        <end position="618"/>
    </location>
</feature>
<feature type="region of interest" description="Disordered" evidence="6">
    <location>
        <begin position="381"/>
        <end position="446"/>
    </location>
</feature>
<dbReference type="Gene3D" id="2.115.10.20">
    <property type="entry name" value="Glycosyl hydrolase domain, family 43"/>
    <property type="match status" value="1"/>
</dbReference>
<evidence type="ECO:0000259" key="7">
    <source>
        <dbReference type="Pfam" id="PF17851"/>
    </source>
</evidence>
<dbReference type="InterPro" id="IPR041542">
    <property type="entry name" value="GH43_C2"/>
</dbReference>
<dbReference type="Gene3D" id="2.60.120.200">
    <property type="match status" value="1"/>
</dbReference>
<dbReference type="Proteomes" id="UP000595046">
    <property type="component" value="Chromosome"/>
</dbReference>
<evidence type="ECO:0000256" key="2">
    <source>
        <dbReference type="ARBA" id="ARBA00022801"/>
    </source>
</evidence>
<feature type="compositionally biased region" description="Basic and acidic residues" evidence="6">
    <location>
        <begin position="422"/>
        <end position="431"/>
    </location>
</feature>
<feature type="site" description="Important for catalytic activity, responsible for pKa modulation of the active site Glu and correct orientation of both the proton donor and substrate" evidence="5">
    <location>
        <position position="208"/>
    </location>
</feature>
<evidence type="ECO:0000313" key="8">
    <source>
        <dbReference type="EMBL" id="QPP10285.1"/>
    </source>
</evidence>
<dbReference type="SUPFAM" id="SSF75005">
    <property type="entry name" value="Arabinanase/levansucrase/invertase"/>
    <property type="match status" value="1"/>
</dbReference>
<dbReference type="GO" id="GO:0004553">
    <property type="term" value="F:hydrolase activity, hydrolyzing O-glycosyl compounds"/>
    <property type="evidence" value="ECO:0007669"/>
    <property type="project" value="InterPro"/>
</dbReference>
<keyword evidence="2 8" id="KW-0378">Hydrolase</keyword>
<keyword evidence="9" id="KW-1185">Reference proteome</keyword>